<reference evidence="10" key="1">
    <citation type="journal article" date="2019" name="Plant J.">
        <title>Chlorella vulgaris genome assembly and annotation reveals the molecular basis for metabolic acclimation to high light conditions.</title>
        <authorList>
            <person name="Cecchin M."/>
            <person name="Marcolungo L."/>
            <person name="Rossato M."/>
            <person name="Girolomoni L."/>
            <person name="Cosentino E."/>
            <person name="Cuine S."/>
            <person name="Li-Beisson Y."/>
            <person name="Delledonne M."/>
            <person name="Ballottari M."/>
        </authorList>
    </citation>
    <scope>NUCLEOTIDE SEQUENCE</scope>
    <source>
        <strain evidence="10">211/11P</strain>
    </source>
</reference>
<evidence type="ECO:0000256" key="3">
    <source>
        <dbReference type="ARBA" id="ARBA00022692"/>
    </source>
</evidence>
<gene>
    <name evidence="10" type="ORF">D9Q98_002073</name>
</gene>
<sequence>MSFTSKDLETGHSGRTSVMSKTLSRAFLSAGMAVTFKELTYTVVNSQNKKETLSLLQNVGGYLLPGEMSALLGPSGSGKTTLLDLLAGRKTVGKTEGSIAFAGNKLTPAFIRRFTGYVEQFDTLLGSLTVHEMLMYTAELKRPVSEGYQDKLSVVEELIDCLGLTTCRDVKIGSALTKGISGGQSKRVNIGIALVTGPRVLFLDEPTSGLDSYTANEVMSVVKSLAGQGITVCATIHSPTPYTFGLFDRLLLLLSGQMVYFGPNGKHAVDYFHTKCPTVPRLKEGEAEAEWIVDLTTLADRRGLASEFAATYATSELKAAANKEIERQFSLAIDLDPETKKDLAVKRATTVPTWKGLKTLFQYRTTKNYRSPDFLGPRVADKLIFSLIIMSLFWGIGDELNSTNIPNVTAMLFMWVVLPAFGAASYVPSIVLERPLFVREQSDGLYRVSTYLIFKLIEEFVVAFINSLVFSNVVFWLLQLKGSFVLFWLVYLCTLATGIVLAYTVAAISPNMDVANAALPTYVVTLLFFAGCLIRWDDIPNYWRWYSYIDVLRYAWGALMKNQFAGTRNVIFVDNQSVLDYYDLTGINMWGWLGIEACFVAVFCVFAFLALKYIRHVRR</sequence>
<feature type="transmembrane region" description="Helical" evidence="8">
    <location>
        <begin position="484"/>
        <end position="505"/>
    </location>
</feature>
<dbReference type="InterPro" id="IPR050352">
    <property type="entry name" value="ABCG_transporters"/>
</dbReference>
<dbReference type="Pfam" id="PF00005">
    <property type="entry name" value="ABC_tran"/>
    <property type="match status" value="1"/>
</dbReference>
<evidence type="ECO:0000313" key="11">
    <source>
        <dbReference type="Proteomes" id="UP001055712"/>
    </source>
</evidence>
<keyword evidence="7 8" id="KW-0472">Membrane</keyword>
<comment type="subcellular location">
    <subcellularLocation>
        <location evidence="1">Membrane</location>
        <topology evidence="1">Multi-pass membrane protein</topology>
    </subcellularLocation>
</comment>
<feature type="transmembrane region" description="Helical" evidence="8">
    <location>
        <begin position="379"/>
        <end position="396"/>
    </location>
</feature>
<evidence type="ECO:0000259" key="9">
    <source>
        <dbReference type="PROSITE" id="PS50893"/>
    </source>
</evidence>
<dbReference type="InterPro" id="IPR027417">
    <property type="entry name" value="P-loop_NTPase"/>
</dbReference>
<dbReference type="InterPro" id="IPR017871">
    <property type="entry name" value="ABC_transporter-like_CS"/>
</dbReference>
<keyword evidence="4" id="KW-0547">Nucleotide-binding</keyword>
<dbReference type="OrthoDB" id="66620at2759"/>
<dbReference type="GO" id="GO:0016020">
    <property type="term" value="C:membrane"/>
    <property type="evidence" value="ECO:0007669"/>
    <property type="project" value="UniProtKB-SubCell"/>
</dbReference>
<reference evidence="10" key="2">
    <citation type="submission" date="2020-11" db="EMBL/GenBank/DDBJ databases">
        <authorList>
            <person name="Cecchin M."/>
            <person name="Marcolungo L."/>
            <person name="Rossato M."/>
            <person name="Girolomoni L."/>
            <person name="Cosentino E."/>
            <person name="Cuine S."/>
            <person name="Li-Beisson Y."/>
            <person name="Delledonne M."/>
            <person name="Ballottari M."/>
        </authorList>
    </citation>
    <scope>NUCLEOTIDE SEQUENCE</scope>
    <source>
        <strain evidence="10">211/11P</strain>
        <tissue evidence="10">Whole cell</tissue>
    </source>
</reference>
<dbReference type="CDD" id="cd03213">
    <property type="entry name" value="ABCG_EPDR"/>
    <property type="match status" value="1"/>
</dbReference>
<evidence type="ECO:0000256" key="5">
    <source>
        <dbReference type="ARBA" id="ARBA00022840"/>
    </source>
</evidence>
<keyword evidence="6 8" id="KW-1133">Transmembrane helix</keyword>
<dbReference type="AlphaFoldDB" id="A0A9D4TVN1"/>
<dbReference type="GO" id="GO:0016887">
    <property type="term" value="F:ATP hydrolysis activity"/>
    <property type="evidence" value="ECO:0007669"/>
    <property type="project" value="InterPro"/>
</dbReference>
<feature type="transmembrane region" description="Helical" evidence="8">
    <location>
        <begin position="589"/>
        <end position="611"/>
    </location>
</feature>
<dbReference type="PROSITE" id="PS50893">
    <property type="entry name" value="ABC_TRANSPORTER_2"/>
    <property type="match status" value="1"/>
</dbReference>
<dbReference type="GO" id="GO:0005524">
    <property type="term" value="F:ATP binding"/>
    <property type="evidence" value="ECO:0007669"/>
    <property type="project" value="UniProtKB-KW"/>
</dbReference>
<keyword evidence="11" id="KW-1185">Reference proteome</keyword>
<evidence type="ECO:0000256" key="7">
    <source>
        <dbReference type="ARBA" id="ARBA00023136"/>
    </source>
</evidence>
<comment type="caution">
    <text evidence="10">The sequence shown here is derived from an EMBL/GenBank/DDBJ whole genome shotgun (WGS) entry which is preliminary data.</text>
</comment>
<dbReference type="PROSITE" id="PS00211">
    <property type="entry name" value="ABC_TRANSPORTER_1"/>
    <property type="match status" value="1"/>
</dbReference>
<evidence type="ECO:0000256" key="6">
    <source>
        <dbReference type="ARBA" id="ARBA00022989"/>
    </source>
</evidence>
<name>A0A9D4TVN1_CHLVU</name>
<evidence type="ECO:0000256" key="1">
    <source>
        <dbReference type="ARBA" id="ARBA00004141"/>
    </source>
</evidence>
<evidence type="ECO:0000256" key="2">
    <source>
        <dbReference type="ARBA" id="ARBA00022448"/>
    </source>
</evidence>
<dbReference type="Proteomes" id="UP001055712">
    <property type="component" value="Unassembled WGS sequence"/>
</dbReference>
<dbReference type="Pfam" id="PF01061">
    <property type="entry name" value="ABC2_membrane"/>
    <property type="match status" value="1"/>
</dbReference>
<feature type="transmembrane region" description="Helical" evidence="8">
    <location>
        <begin position="517"/>
        <end position="536"/>
    </location>
</feature>
<dbReference type="SMART" id="SM00382">
    <property type="entry name" value="AAA"/>
    <property type="match status" value="1"/>
</dbReference>
<feature type="transmembrane region" description="Helical" evidence="8">
    <location>
        <begin position="408"/>
        <end position="432"/>
    </location>
</feature>
<evidence type="ECO:0000256" key="4">
    <source>
        <dbReference type="ARBA" id="ARBA00022741"/>
    </source>
</evidence>
<keyword evidence="5" id="KW-0067">ATP-binding</keyword>
<feature type="domain" description="ABC transporter" evidence="9">
    <location>
        <begin position="34"/>
        <end position="280"/>
    </location>
</feature>
<keyword evidence="3 8" id="KW-0812">Transmembrane</keyword>
<dbReference type="Gene3D" id="3.40.50.300">
    <property type="entry name" value="P-loop containing nucleotide triphosphate hydrolases"/>
    <property type="match status" value="1"/>
</dbReference>
<dbReference type="EMBL" id="SIDB01000002">
    <property type="protein sequence ID" value="KAI3436016.1"/>
    <property type="molecule type" value="Genomic_DNA"/>
</dbReference>
<evidence type="ECO:0000256" key="8">
    <source>
        <dbReference type="SAM" id="Phobius"/>
    </source>
</evidence>
<keyword evidence="2" id="KW-0813">Transport</keyword>
<dbReference type="PANTHER" id="PTHR48041">
    <property type="entry name" value="ABC TRANSPORTER G FAMILY MEMBER 28"/>
    <property type="match status" value="1"/>
</dbReference>
<proteinExistence type="predicted"/>
<accession>A0A9D4TVN1</accession>
<dbReference type="InterPro" id="IPR003439">
    <property type="entry name" value="ABC_transporter-like_ATP-bd"/>
</dbReference>
<evidence type="ECO:0000313" key="10">
    <source>
        <dbReference type="EMBL" id="KAI3436016.1"/>
    </source>
</evidence>
<dbReference type="PANTHER" id="PTHR48041:SF91">
    <property type="entry name" value="ABC TRANSPORTER G FAMILY MEMBER 28"/>
    <property type="match status" value="1"/>
</dbReference>
<dbReference type="GO" id="GO:0140359">
    <property type="term" value="F:ABC-type transporter activity"/>
    <property type="evidence" value="ECO:0007669"/>
    <property type="project" value="InterPro"/>
</dbReference>
<protein>
    <recommendedName>
        <fullName evidence="9">ABC transporter domain-containing protein</fullName>
    </recommendedName>
</protein>
<feature type="transmembrane region" description="Helical" evidence="8">
    <location>
        <begin position="452"/>
        <end position="478"/>
    </location>
</feature>
<organism evidence="10 11">
    <name type="scientific">Chlorella vulgaris</name>
    <name type="common">Green alga</name>
    <dbReference type="NCBI Taxonomy" id="3077"/>
    <lineage>
        <taxon>Eukaryota</taxon>
        <taxon>Viridiplantae</taxon>
        <taxon>Chlorophyta</taxon>
        <taxon>core chlorophytes</taxon>
        <taxon>Trebouxiophyceae</taxon>
        <taxon>Chlorellales</taxon>
        <taxon>Chlorellaceae</taxon>
        <taxon>Chlorella clade</taxon>
        <taxon>Chlorella</taxon>
    </lineage>
</organism>
<dbReference type="SUPFAM" id="SSF52540">
    <property type="entry name" value="P-loop containing nucleoside triphosphate hydrolases"/>
    <property type="match status" value="1"/>
</dbReference>
<dbReference type="InterPro" id="IPR003593">
    <property type="entry name" value="AAA+_ATPase"/>
</dbReference>
<dbReference type="InterPro" id="IPR013525">
    <property type="entry name" value="ABC2_TM"/>
</dbReference>